<dbReference type="Proteomes" id="UP001153269">
    <property type="component" value="Unassembled WGS sequence"/>
</dbReference>
<feature type="region of interest" description="Disordered" evidence="1">
    <location>
        <begin position="158"/>
        <end position="179"/>
    </location>
</feature>
<comment type="caution">
    <text evidence="2">The sequence shown here is derived from an EMBL/GenBank/DDBJ whole genome shotgun (WGS) entry which is preliminary data.</text>
</comment>
<feature type="compositionally biased region" description="Polar residues" evidence="1">
    <location>
        <begin position="66"/>
        <end position="75"/>
    </location>
</feature>
<keyword evidence="3" id="KW-1185">Reference proteome</keyword>
<feature type="region of interest" description="Disordered" evidence="1">
    <location>
        <begin position="1"/>
        <end position="90"/>
    </location>
</feature>
<gene>
    <name evidence="2" type="ORF">PLEPLA_LOCUS42241</name>
</gene>
<proteinExistence type="predicted"/>
<name>A0A9N7VRM9_PLEPL</name>
<organism evidence="2 3">
    <name type="scientific">Pleuronectes platessa</name>
    <name type="common">European plaice</name>
    <dbReference type="NCBI Taxonomy" id="8262"/>
    <lineage>
        <taxon>Eukaryota</taxon>
        <taxon>Metazoa</taxon>
        <taxon>Chordata</taxon>
        <taxon>Craniata</taxon>
        <taxon>Vertebrata</taxon>
        <taxon>Euteleostomi</taxon>
        <taxon>Actinopterygii</taxon>
        <taxon>Neopterygii</taxon>
        <taxon>Teleostei</taxon>
        <taxon>Neoteleostei</taxon>
        <taxon>Acanthomorphata</taxon>
        <taxon>Carangaria</taxon>
        <taxon>Pleuronectiformes</taxon>
        <taxon>Pleuronectoidei</taxon>
        <taxon>Pleuronectidae</taxon>
        <taxon>Pleuronectes</taxon>
    </lineage>
</organism>
<dbReference type="AlphaFoldDB" id="A0A9N7VRM9"/>
<feature type="compositionally biased region" description="Low complexity" evidence="1">
    <location>
        <begin position="42"/>
        <end position="55"/>
    </location>
</feature>
<protein>
    <submittedName>
        <fullName evidence="2">Uncharacterized protein</fullName>
    </submittedName>
</protein>
<evidence type="ECO:0000313" key="2">
    <source>
        <dbReference type="EMBL" id="CAB1454475.1"/>
    </source>
</evidence>
<dbReference type="EMBL" id="CADEAL010004214">
    <property type="protein sequence ID" value="CAB1454475.1"/>
    <property type="molecule type" value="Genomic_DNA"/>
</dbReference>
<accession>A0A9N7VRM9</accession>
<reference evidence="2" key="1">
    <citation type="submission" date="2020-03" db="EMBL/GenBank/DDBJ databases">
        <authorList>
            <person name="Weist P."/>
        </authorList>
    </citation>
    <scope>NUCLEOTIDE SEQUENCE</scope>
</reference>
<feature type="compositionally biased region" description="Basic and acidic residues" evidence="1">
    <location>
        <begin position="1"/>
        <end position="20"/>
    </location>
</feature>
<sequence length="179" mass="18887">MNLRRKEPGGRRSPEHREEPYPASPSPIVPLEDLLSPPPPLYSSSSSSSSCYYSPEQVSGEGAWEQQPTAGTIQDTVREEAASAPAGASLKTEPLLNGIWTPHCKPPHPNGVQLPPVSSWSRADEACWFRTPLTVTVLPGGGSPVGKALGSVQADAWSLRTGPSRPPGAAACNQSRAEA</sequence>
<evidence type="ECO:0000313" key="3">
    <source>
        <dbReference type="Proteomes" id="UP001153269"/>
    </source>
</evidence>
<evidence type="ECO:0000256" key="1">
    <source>
        <dbReference type="SAM" id="MobiDB-lite"/>
    </source>
</evidence>